<name>A0ABW1JZY1_9NOCA</name>
<keyword evidence="3" id="KW-1185">Reference proteome</keyword>
<protein>
    <submittedName>
        <fullName evidence="2">DUF3558 domain-containing protein</fullName>
    </submittedName>
</protein>
<dbReference type="Pfam" id="PF12079">
    <property type="entry name" value="DUF3558"/>
    <property type="match status" value="1"/>
</dbReference>
<organism evidence="2 3">
    <name type="scientific">Nocardia lasii</name>
    <dbReference type="NCBI Taxonomy" id="1616107"/>
    <lineage>
        <taxon>Bacteria</taxon>
        <taxon>Bacillati</taxon>
        <taxon>Actinomycetota</taxon>
        <taxon>Actinomycetes</taxon>
        <taxon>Mycobacteriales</taxon>
        <taxon>Nocardiaceae</taxon>
        <taxon>Nocardia</taxon>
    </lineage>
</organism>
<evidence type="ECO:0000313" key="3">
    <source>
        <dbReference type="Proteomes" id="UP001596223"/>
    </source>
</evidence>
<dbReference type="EMBL" id="JBHSQN010000015">
    <property type="protein sequence ID" value="MFC6014289.1"/>
    <property type="molecule type" value="Genomic_DNA"/>
</dbReference>
<sequence length="174" mass="18186">MRFKPALVVGLACVVVSAACGSGDDDSAGPARIPPKVSELGPFVGECGHVSDDEVRSLAGLPAVSAVFRNATGCNWQSAGTSSAVVTFASYRGSPIDRERAWVESKDRTVETITVQGRTGFQSFGTGYGSTTCDFAIGLGDDFFEWSTFGYTVVGAEPCGAARKLAELTLGRMQ</sequence>
<feature type="signal peptide" evidence="1">
    <location>
        <begin position="1"/>
        <end position="18"/>
    </location>
</feature>
<dbReference type="PROSITE" id="PS51257">
    <property type="entry name" value="PROKAR_LIPOPROTEIN"/>
    <property type="match status" value="1"/>
</dbReference>
<proteinExistence type="predicted"/>
<dbReference type="Proteomes" id="UP001596223">
    <property type="component" value="Unassembled WGS sequence"/>
</dbReference>
<evidence type="ECO:0000313" key="2">
    <source>
        <dbReference type="EMBL" id="MFC6014289.1"/>
    </source>
</evidence>
<reference evidence="3" key="1">
    <citation type="journal article" date="2019" name="Int. J. Syst. Evol. Microbiol.">
        <title>The Global Catalogue of Microorganisms (GCM) 10K type strain sequencing project: providing services to taxonomists for standard genome sequencing and annotation.</title>
        <authorList>
            <consortium name="The Broad Institute Genomics Platform"/>
            <consortium name="The Broad Institute Genome Sequencing Center for Infectious Disease"/>
            <person name="Wu L."/>
            <person name="Ma J."/>
        </authorList>
    </citation>
    <scope>NUCLEOTIDE SEQUENCE [LARGE SCALE GENOMIC DNA]</scope>
    <source>
        <strain evidence="3">CCUG 36956</strain>
    </source>
</reference>
<evidence type="ECO:0000256" key="1">
    <source>
        <dbReference type="SAM" id="SignalP"/>
    </source>
</evidence>
<dbReference type="RefSeq" id="WP_378609540.1">
    <property type="nucleotide sequence ID" value="NZ_JBHSQN010000015.1"/>
</dbReference>
<comment type="caution">
    <text evidence="2">The sequence shown here is derived from an EMBL/GenBank/DDBJ whole genome shotgun (WGS) entry which is preliminary data.</text>
</comment>
<feature type="chain" id="PRO_5046714249" evidence="1">
    <location>
        <begin position="19"/>
        <end position="174"/>
    </location>
</feature>
<keyword evidence="1" id="KW-0732">Signal</keyword>
<accession>A0ABW1JZY1</accession>
<dbReference type="InterPro" id="IPR024520">
    <property type="entry name" value="DUF3558"/>
</dbReference>
<gene>
    <name evidence="2" type="ORF">ACFP3H_24825</name>
</gene>